<keyword evidence="3" id="KW-0813">Transport</keyword>
<dbReference type="EMBL" id="JAGIOC010000002">
    <property type="protein sequence ID" value="MBP2411191.1"/>
    <property type="molecule type" value="Genomic_DNA"/>
</dbReference>
<dbReference type="Proteomes" id="UP000698222">
    <property type="component" value="Unassembled WGS sequence"/>
</dbReference>
<dbReference type="PANTHER" id="PTHR43649">
    <property type="entry name" value="ARABINOSE-BINDING PROTEIN-RELATED"/>
    <property type="match status" value="1"/>
</dbReference>
<accession>A0ABS4YQW4</accession>
<feature type="signal peptide" evidence="5">
    <location>
        <begin position="1"/>
        <end position="27"/>
    </location>
</feature>
<proteinExistence type="inferred from homology"/>
<evidence type="ECO:0000256" key="2">
    <source>
        <dbReference type="ARBA" id="ARBA00008520"/>
    </source>
</evidence>
<dbReference type="RefSeq" id="WP_209896377.1">
    <property type="nucleotide sequence ID" value="NZ_BAAAJV010000015.1"/>
</dbReference>
<evidence type="ECO:0000313" key="6">
    <source>
        <dbReference type="EMBL" id="MBP2411191.1"/>
    </source>
</evidence>
<dbReference type="InterPro" id="IPR050490">
    <property type="entry name" value="Bact_solute-bd_prot1"/>
</dbReference>
<dbReference type="PROSITE" id="PS51257">
    <property type="entry name" value="PROKAR_LIPOPROTEIN"/>
    <property type="match status" value="1"/>
</dbReference>
<name>A0ABS4YQW4_9MICO</name>
<sequence>MRQNQPRKTLSPSRRSFFGLLGAGAGAAALTSCGDSSSGDSSAASGSSEYLPTYKELEIVEPDYPAVNGSTPGFLTIPAELQETYPDPIGDGSEATAMVPLWSAIPDLSGNSYIDALRAKTGYDFAFQMTEGSSYGDKLATVLASPDNVPDWVAMPAWNIRSNFHQAIEGVFQDLSPYLGGDAVLDYPHLANLPTSSWQFSSFGQKLYGLPKPGGVVTNALFTRGDLLDEMGITPEITDGQELIDLAVELTDAKTNRWGANDLGVLAYLIFHVPEKWKLDDSGELINRVETEEFKQALDWLKKLFDSGAVHPDAVAGNVAAAKQRFESGNVLLTVDGLGGWAEAYNRQRPSNPEYRQDAVKWFSGDGGDPWVYVNRPAEMVTFIKRTDDEEKIKNFLRVADLLASPFGTTEYQLIERGVEGEHFTLADSGEEMPTELGQSEVITTFRSLCAPPQTNAIVSMPDYVEAFCTWQADAAKNAVEPPLHGVQIAEPPQLAQLSQPFSDLQADVPRGRQSLADVDAAVEEWRKNGGEELRALYQEALDSGNY</sequence>
<reference evidence="6 7" key="1">
    <citation type="submission" date="2021-03" db="EMBL/GenBank/DDBJ databases">
        <title>Sequencing the genomes of 1000 actinobacteria strains.</title>
        <authorList>
            <person name="Klenk H.-P."/>
        </authorList>
    </citation>
    <scope>NUCLEOTIDE SEQUENCE [LARGE SCALE GENOMIC DNA]</scope>
    <source>
        <strain evidence="6 7">DSM 14564</strain>
    </source>
</reference>
<dbReference type="InterPro" id="IPR006311">
    <property type="entry name" value="TAT_signal"/>
</dbReference>
<keyword evidence="7" id="KW-1185">Reference proteome</keyword>
<evidence type="ECO:0000256" key="1">
    <source>
        <dbReference type="ARBA" id="ARBA00004196"/>
    </source>
</evidence>
<dbReference type="PANTHER" id="PTHR43649:SF31">
    <property type="entry name" value="SN-GLYCEROL-3-PHOSPHATE-BINDING PERIPLASMIC PROTEIN UGPB"/>
    <property type="match status" value="1"/>
</dbReference>
<keyword evidence="4 5" id="KW-0732">Signal</keyword>
<protein>
    <submittedName>
        <fullName evidence="6">Aldouronate transport system substrate-binding protein</fullName>
    </submittedName>
</protein>
<dbReference type="Gene3D" id="3.40.190.10">
    <property type="entry name" value="Periplasmic binding protein-like II"/>
    <property type="match status" value="2"/>
</dbReference>
<evidence type="ECO:0000256" key="4">
    <source>
        <dbReference type="ARBA" id="ARBA00022729"/>
    </source>
</evidence>
<comment type="subcellular location">
    <subcellularLocation>
        <location evidence="1">Cell envelope</location>
    </subcellularLocation>
</comment>
<dbReference type="SUPFAM" id="SSF53850">
    <property type="entry name" value="Periplasmic binding protein-like II"/>
    <property type="match status" value="1"/>
</dbReference>
<evidence type="ECO:0000256" key="5">
    <source>
        <dbReference type="SAM" id="SignalP"/>
    </source>
</evidence>
<comment type="caution">
    <text evidence="6">The sequence shown here is derived from an EMBL/GenBank/DDBJ whole genome shotgun (WGS) entry which is preliminary data.</text>
</comment>
<evidence type="ECO:0000256" key="3">
    <source>
        <dbReference type="ARBA" id="ARBA00022448"/>
    </source>
</evidence>
<evidence type="ECO:0000313" key="7">
    <source>
        <dbReference type="Proteomes" id="UP000698222"/>
    </source>
</evidence>
<gene>
    <name evidence="6" type="ORF">JOF44_004158</name>
</gene>
<dbReference type="InterPro" id="IPR006059">
    <property type="entry name" value="SBP"/>
</dbReference>
<dbReference type="Pfam" id="PF01547">
    <property type="entry name" value="SBP_bac_1"/>
    <property type="match status" value="1"/>
</dbReference>
<organism evidence="6 7">
    <name type="scientific">Brachybacterium fresconis</name>
    <dbReference type="NCBI Taxonomy" id="173363"/>
    <lineage>
        <taxon>Bacteria</taxon>
        <taxon>Bacillati</taxon>
        <taxon>Actinomycetota</taxon>
        <taxon>Actinomycetes</taxon>
        <taxon>Micrococcales</taxon>
        <taxon>Dermabacteraceae</taxon>
        <taxon>Brachybacterium</taxon>
    </lineage>
</organism>
<dbReference type="PROSITE" id="PS51318">
    <property type="entry name" value="TAT"/>
    <property type="match status" value="1"/>
</dbReference>
<comment type="similarity">
    <text evidence="2">Belongs to the bacterial solute-binding protein 1 family.</text>
</comment>
<feature type="chain" id="PRO_5046586984" evidence="5">
    <location>
        <begin position="28"/>
        <end position="547"/>
    </location>
</feature>